<protein>
    <recommendedName>
        <fullName evidence="6">Mur ligase central domain-containing protein</fullName>
    </recommendedName>
</protein>
<reference evidence="5" key="1">
    <citation type="submission" date="2018-05" db="EMBL/GenBank/DDBJ databases">
        <authorList>
            <person name="Lanie J.A."/>
            <person name="Ng W.-L."/>
            <person name="Kazmierczak K.M."/>
            <person name="Andrzejewski T.M."/>
            <person name="Davidsen T.M."/>
            <person name="Wayne K.J."/>
            <person name="Tettelin H."/>
            <person name="Glass J.I."/>
            <person name="Rusch D."/>
            <person name="Podicherti R."/>
            <person name="Tsui H.-C.T."/>
            <person name="Winkler M.E."/>
        </authorList>
    </citation>
    <scope>NUCLEOTIDE SEQUENCE</scope>
</reference>
<comment type="similarity">
    <text evidence="1">Belongs to the folylpolyglutamate synthase family.</text>
</comment>
<dbReference type="GO" id="GO:0008841">
    <property type="term" value="F:dihydrofolate synthase activity"/>
    <property type="evidence" value="ECO:0007669"/>
    <property type="project" value="TreeGrafter"/>
</dbReference>
<keyword evidence="4" id="KW-0067">ATP-binding</keyword>
<dbReference type="EMBL" id="UINC01130126">
    <property type="protein sequence ID" value="SVD10996.1"/>
    <property type="molecule type" value="Genomic_DNA"/>
</dbReference>
<dbReference type="PANTHER" id="PTHR11136:SF0">
    <property type="entry name" value="DIHYDROFOLATE SYNTHETASE-RELATED"/>
    <property type="match status" value="1"/>
</dbReference>
<evidence type="ECO:0008006" key="6">
    <source>
        <dbReference type="Google" id="ProtNLM"/>
    </source>
</evidence>
<feature type="non-terminal residue" evidence="5">
    <location>
        <position position="129"/>
    </location>
</feature>
<dbReference type="PROSITE" id="PS01012">
    <property type="entry name" value="FOLYLPOLYGLU_SYNT_2"/>
    <property type="match status" value="1"/>
</dbReference>
<dbReference type="NCBIfam" id="TIGR01499">
    <property type="entry name" value="folC"/>
    <property type="match status" value="1"/>
</dbReference>
<evidence type="ECO:0000256" key="3">
    <source>
        <dbReference type="ARBA" id="ARBA00022741"/>
    </source>
</evidence>
<dbReference type="InterPro" id="IPR001645">
    <property type="entry name" value="Folylpolyglutamate_synth"/>
</dbReference>
<dbReference type="AlphaFoldDB" id="A0A382SMD4"/>
<dbReference type="GO" id="GO:0004326">
    <property type="term" value="F:tetrahydrofolylpolyglutamate synthase activity"/>
    <property type="evidence" value="ECO:0007669"/>
    <property type="project" value="InterPro"/>
</dbReference>
<keyword evidence="3" id="KW-0547">Nucleotide-binding</keyword>
<organism evidence="5">
    <name type="scientific">marine metagenome</name>
    <dbReference type="NCBI Taxonomy" id="408172"/>
    <lineage>
        <taxon>unclassified sequences</taxon>
        <taxon>metagenomes</taxon>
        <taxon>ecological metagenomes</taxon>
    </lineage>
</organism>
<dbReference type="InterPro" id="IPR036565">
    <property type="entry name" value="Mur-like_cat_sf"/>
</dbReference>
<keyword evidence="2" id="KW-0436">Ligase</keyword>
<sequence length="129" mass="13852">VAGTNGKGSLIAFMRAISEAAGLRTHVYTSPHLIRFNERIRLAGEVVRDDMLSSALDECEAANTNRPITFFEITTAIAFLLFSRIPADLTLLETGLGGRLDATNVLTKPVLTALTPISIDHVGFLGAKI</sequence>
<gene>
    <name evidence="5" type="ORF">METZ01_LOCUS363850</name>
</gene>
<name>A0A382SMD4_9ZZZZ</name>
<evidence type="ECO:0000313" key="5">
    <source>
        <dbReference type="EMBL" id="SVD10996.1"/>
    </source>
</evidence>
<dbReference type="Gene3D" id="3.40.1190.10">
    <property type="entry name" value="Mur-like, catalytic domain"/>
    <property type="match status" value="1"/>
</dbReference>
<proteinExistence type="inferred from homology"/>
<dbReference type="InterPro" id="IPR018109">
    <property type="entry name" value="Folylpolyglutamate_synth_CS"/>
</dbReference>
<dbReference type="GO" id="GO:0005737">
    <property type="term" value="C:cytoplasm"/>
    <property type="evidence" value="ECO:0007669"/>
    <property type="project" value="TreeGrafter"/>
</dbReference>
<feature type="non-terminal residue" evidence="5">
    <location>
        <position position="1"/>
    </location>
</feature>
<evidence type="ECO:0000256" key="1">
    <source>
        <dbReference type="ARBA" id="ARBA00008276"/>
    </source>
</evidence>
<evidence type="ECO:0000256" key="4">
    <source>
        <dbReference type="ARBA" id="ARBA00022840"/>
    </source>
</evidence>
<evidence type="ECO:0000256" key="2">
    <source>
        <dbReference type="ARBA" id="ARBA00022598"/>
    </source>
</evidence>
<dbReference type="SUPFAM" id="SSF53623">
    <property type="entry name" value="MurD-like peptide ligases, catalytic domain"/>
    <property type="match status" value="1"/>
</dbReference>
<accession>A0A382SMD4</accession>
<dbReference type="GO" id="GO:0005524">
    <property type="term" value="F:ATP binding"/>
    <property type="evidence" value="ECO:0007669"/>
    <property type="project" value="UniProtKB-KW"/>
</dbReference>
<dbReference type="PANTHER" id="PTHR11136">
    <property type="entry name" value="FOLYLPOLYGLUTAMATE SYNTHASE-RELATED"/>
    <property type="match status" value="1"/>
</dbReference>